<evidence type="ECO:0000313" key="2">
    <source>
        <dbReference type="EMBL" id="KAK6762170.1"/>
    </source>
</evidence>
<name>A0ABR1EHJ3_NECAM</name>
<comment type="caution">
    <text evidence="2">The sequence shown here is derived from an EMBL/GenBank/DDBJ whole genome shotgun (WGS) entry which is preliminary data.</text>
</comment>
<proteinExistence type="predicted"/>
<sequence>MLSIISLALAERVPKITCVKGKINISSPKGSFQLCFNEHWRTFNEATKNLTYTLTISPHNDQVKVALIMLGNHSMETLETTCNRPDFCDHHYFLSKALLGNPHCWPAGAITTLAVVIYIFAVILAMLVWSMHKVRHANKAVPMEQLPMITTRHNRSNSPNAFVPAPLPCLTAICMRMHVNADTCGTQRTSFAMNKTSAPISTMRNSYLIALPPKFAYKSTT</sequence>
<keyword evidence="1" id="KW-0812">Transmembrane</keyword>
<keyword evidence="1" id="KW-0472">Membrane</keyword>
<evidence type="ECO:0008006" key="4">
    <source>
        <dbReference type="Google" id="ProtNLM"/>
    </source>
</evidence>
<keyword evidence="3" id="KW-1185">Reference proteome</keyword>
<evidence type="ECO:0000256" key="1">
    <source>
        <dbReference type="SAM" id="Phobius"/>
    </source>
</evidence>
<dbReference type="EMBL" id="JAVFWL010000006">
    <property type="protein sequence ID" value="KAK6762170.1"/>
    <property type="molecule type" value="Genomic_DNA"/>
</dbReference>
<feature type="transmembrane region" description="Helical" evidence="1">
    <location>
        <begin position="105"/>
        <end position="129"/>
    </location>
</feature>
<accession>A0ABR1EHJ3</accession>
<organism evidence="2 3">
    <name type="scientific">Necator americanus</name>
    <name type="common">Human hookworm</name>
    <dbReference type="NCBI Taxonomy" id="51031"/>
    <lineage>
        <taxon>Eukaryota</taxon>
        <taxon>Metazoa</taxon>
        <taxon>Ecdysozoa</taxon>
        <taxon>Nematoda</taxon>
        <taxon>Chromadorea</taxon>
        <taxon>Rhabditida</taxon>
        <taxon>Rhabditina</taxon>
        <taxon>Rhabditomorpha</taxon>
        <taxon>Strongyloidea</taxon>
        <taxon>Ancylostomatidae</taxon>
        <taxon>Bunostominae</taxon>
        <taxon>Necator</taxon>
    </lineage>
</organism>
<dbReference type="Proteomes" id="UP001303046">
    <property type="component" value="Unassembled WGS sequence"/>
</dbReference>
<evidence type="ECO:0000313" key="3">
    <source>
        <dbReference type="Proteomes" id="UP001303046"/>
    </source>
</evidence>
<keyword evidence="1" id="KW-1133">Transmembrane helix</keyword>
<reference evidence="2 3" key="1">
    <citation type="submission" date="2023-08" db="EMBL/GenBank/DDBJ databases">
        <title>A Necator americanus chromosomal reference genome.</title>
        <authorList>
            <person name="Ilik V."/>
            <person name="Petrzelkova K.J."/>
            <person name="Pardy F."/>
            <person name="Fuh T."/>
            <person name="Niatou-Singa F.S."/>
            <person name="Gouil Q."/>
            <person name="Baker L."/>
            <person name="Ritchie M.E."/>
            <person name="Jex A.R."/>
            <person name="Gazzola D."/>
            <person name="Li H."/>
            <person name="Toshio Fujiwara R."/>
            <person name="Zhan B."/>
            <person name="Aroian R.V."/>
            <person name="Pafco B."/>
            <person name="Schwarz E.M."/>
        </authorList>
    </citation>
    <scope>NUCLEOTIDE SEQUENCE [LARGE SCALE GENOMIC DNA]</scope>
    <source>
        <strain evidence="2 3">Aroian</strain>
        <tissue evidence="2">Whole animal</tissue>
    </source>
</reference>
<gene>
    <name evidence="2" type="primary">Necator_chrX.g23201</name>
    <name evidence="2" type="ORF">RB195_023038</name>
</gene>
<protein>
    <recommendedName>
        <fullName evidence="4">Phlebovirus glycoprotein G2 fusion domain-containing protein</fullName>
    </recommendedName>
</protein>